<evidence type="ECO:0000256" key="5">
    <source>
        <dbReference type="ARBA" id="ARBA00023242"/>
    </source>
</evidence>
<dbReference type="SUPFAM" id="SSF75553">
    <property type="entry name" value="Smc hinge domain"/>
    <property type="match status" value="1"/>
</dbReference>
<evidence type="ECO:0000256" key="3">
    <source>
        <dbReference type="ARBA" id="ARBA00022776"/>
    </source>
</evidence>
<evidence type="ECO:0000256" key="9">
    <source>
        <dbReference type="SAM" id="MobiDB-lite"/>
    </source>
</evidence>
<dbReference type="OrthoDB" id="5575062at2759"/>
<dbReference type="GO" id="GO:0005524">
    <property type="term" value="F:ATP binding"/>
    <property type="evidence" value="ECO:0007669"/>
    <property type="project" value="InterPro"/>
</dbReference>
<dbReference type="AlphaFoldDB" id="A0A7G2CCD2"/>
<dbReference type="GO" id="GO:0008278">
    <property type="term" value="C:cohesin complex"/>
    <property type="evidence" value="ECO:0007669"/>
    <property type="project" value="TreeGrafter"/>
</dbReference>
<dbReference type="InterPro" id="IPR024704">
    <property type="entry name" value="SMC"/>
</dbReference>
<evidence type="ECO:0000256" key="4">
    <source>
        <dbReference type="ARBA" id="ARBA00023054"/>
    </source>
</evidence>
<evidence type="ECO:0000259" key="10">
    <source>
        <dbReference type="SMART" id="SM00968"/>
    </source>
</evidence>
<feature type="coiled-coil region" evidence="8">
    <location>
        <begin position="674"/>
        <end position="729"/>
    </location>
</feature>
<dbReference type="GO" id="GO:0016887">
    <property type="term" value="F:ATP hydrolysis activity"/>
    <property type="evidence" value="ECO:0007669"/>
    <property type="project" value="InterPro"/>
</dbReference>
<feature type="coiled-coil region" evidence="8">
    <location>
        <begin position="137"/>
        <end position="231"/>
    </location>
</feature>
<evidence type="ECO:0000256" key="2">
    <source>
        <dbReference type="ARBA" id="ARBA00022618"/>
    </source>
</evidence>
<feature type="coiled-coil region" evidence="8">
    <location>
        <begin position="390"/>
        <end position="486"/>
    </location>
</feature>
<dbReference type="Pfam" id="PF06470">
    <property type="entry name" value="SMC_hinge"/>
    <property type="match status" value="1"/>
</dbReference>
<evidence type="ECO:0000256" key="1">
    <source>
        <dbReference type="ARBA" id="ARBA00004123"/>
    </source>
</evidence>
<feature type="compositionally biased region" description="Basic and acidic residues" evidence="9">
    <location>
        <begin position="295"/>
        <end position="315"/>
    </location>
</feature>
<dbReference type="PANTHER" id="PTHR18937:SF12">
    <property type="entry name" value="STRUCTURAL MAINTENANCE OF CHROMOSOMES PROTEIN"/>
    <property type="match status" value="1"/>
</dbReference>
<dbReference type="EMBL" id="LR877151">
    <property type="protein sequence ID" value="CAD2216681.1"/>
    <property type="molecule type" value="Genomic_DNA"/>
</dbReference>
<keyword evidence="12" id="KW-1185">Reference proteome</keyword>
<dbReference type="Gene3D" id="1.20.1060.20">
    <property type="match status" value="1"/>
</dbReference>
<proteinExistence type="inferred from homology"/>
<keyword evidence="5 7" id="KW-0539">Nucleus</keyword>
<dbReference type="InterPro" id="IPR003395">
    <property type="entry name" value="RecF/RecN/SMC_N"/>
</dbReference>
<dbReference type="PANTHER" id="PTHR18937">
    <property type="entry name" value="STRUCTURAL MAINTENANCE OF CHROMOSOMES SMC FAMILY MEMBER"/>
    <property type="match status" value="1"/>
</dbReference>
<feature type="region of interest" description="Disordered" evidence="9">
    <location>
        <begin position="287"/>
        <end position="315"/>
    </location>
</feature>
<comment type="subcellular location">
    <subcellularLocation>
        <location evidence="1 7">Nucleus</location>
    </subcellularLocation>
</comment>
<sequence length="1206" mass="137200">MDALSFVLSDPTLSDSGVVRGQSSRANMNVLRMKQLSDFVNRNSGKKGCAVTLVLRHPQGATQVETAFTRAVNGDGSMQVMINKKKVTEEQFKQALERDHKISKRVNNFLVFQHEVDRVAHKKAKELTELLEEVSGSGELRNEYNQKKKILDEANEQVVSASMEKRGATAAVNQMKLAVKEAEKYDKLKREYTETKKDVALTELFHIETELELQKEELMKFNAKLDEMQKSIASESDIRAIKKKWAEQHKIYLEELHKSRKSGEELRSNFNTLERIKAALAHLTRKQGQQQAELEAAKKADSVRSKEARRLEEEKEKQVKLLHKFEEDCMKEDKENAKAQKTLTPEQRAEYQNLRKEADCQTVTLRQQRETIVRTRESITGAIQHCDRTLESITQQQAEYQQSMAQLEARGKEYERRQEDLKRKMDEMERQLNDAKVELGATQKKNRERESELVKLQEQLHEFRYLRDTDKQNNRMNEALQALKQLFPIKGRLVDLCTIPNEKNRNAVTVAMGRNLEAVVVDSTEVAIGCVRYLKEQRFPPMTFLPLDAVQGKAVDDRLRTFGGTCKPVIDAVRFEDELEPAVRFALGETLMCDNVNEAKSVAYGRNERFKVVTLDGTMLLKNGSVQGGLASVQSRARKWDEKKYEDLRAMRDRLLADSAGGSEAKLAKINVTIRDLESRLDFTRNHMQSIQSDVDKNKEKIELMGAEIKRLDGAKVKTESKKKAHEQESMTAAKALLDVCKSISAIENQVFESFQKRENIPNLTQLQDREAETERARAASRQKFQLLIHKLESAIEMETKRVGSQNVKDLQELYERTEKDLQQCQKDLVAYQGVVSKSEKRHNTLKTSITELRAKLDELEASVRETTRNSETELARLARARKGVVMLEAACDSLRQRRLNVVRRCQMDETELPLRPHAASGGKRLRDRDTDGFLAVSEPFDVVSDESQSAKSSKTVHIDFSSLTDALRQVGSDKTRFLSYKQRTEVQLDSLVTQMETLAPNMKVATRYAVSEDRLGTTSTLLEDCREKVRKAHADFVQVKELRTERFMSVFEKIAANVDRIYQELTMGTRAHGVTGSAYLSLEDVEEPYLGGTTYHATPPMKRFMPMELLSGGERTMAALALLFAIHAVAPTPFFVLDEVDAALDAGNAGKLARYLSKNSGNCQFIVVSLKDQLYHLGDMLVGVMKDKEKNSSSVLTLDLRGYPF</sequence>
<comment type="similarity">
    <text evidence="7">Belongs to the SMC family.</text>
</comment>
<dbReference type="PIRSF" id="PIRSF005719">
    <property type="entry name" value="SMC"/>
    <property type="match status" value="1"/>
</dbReference>
<dbReference type="Gene3D" id="3.40.50.300">
    <property type="entry name" value="P-loop containing nucleotide triphosphate hydrolases"/>
    <property type="match status" value="2"/>
</dbReference>
<dbReference type="GO" id="GO:0003677">
    <property type="term" value="F:DNA binding"/>
    <property type="evidence" value="ECO:0007669"/>
    <property type="project" value="TreeGrafter"/>
</dbReference>
<evidence type="ECO:0000313" key="11">
    <source>
        <dbReference type="EMBL" id="CAD2216681.1"/>
    </source>
</evidence>
<feature type="domain" description="SMC hinge" evidence="10">
    <location>
        <begin position="488"/>
        <end position="603"/>
    </location>
</feature>
<dbReference type="Pfam" id="PF02463">
    <property type="entry name" value="SMC_N"/>
    <property type="match status" value="1"/>
</dbReference>
<keyword evidence="4 8" id="KW-0175">Coiled coil</keyword>
<evidence type="ECO:0000256" key="7">
    <source>
        <dbReference type="PIRNR" id="PIRNR005719"/>
    </source>
</evidence>
<keyword evidence="6" id="KW-0131">Cell cycle</keyword>
<evidence type="ECO:0000313" key="12">
    <source>
        <dbReference type="Proteomes" id="UP000515908"/>
    </source>
</evidence>
<evidence type="ECO:0000256" key="8">
    <source>
        <dbReference type="SAM" id="Coils"/>
    </source>
</evidence>
<dbReference type="InterPro" id="IPR036277">
    <property type="entry name" value="SMC_hinge_sf"/>
</dbReference>
<name>A0A7G2CCD2_9TRYP</name>
<dbReference type="Proteomes" id="UP000515908">
    <property type="component" value="Chromosome 07"/>
</dbReference>
<keyword evidence="3" id="KW-0498">Mitosis</keyword>
<gene>
    <name evidence="11" type="ORF">ADEAN_000414300</name>
</gene>
<dbReference type="Gene3D" id="3.30.70.1620">
    <property type="match status" value="1"/>
</dbReference>
<protein>
    <recommendedName>
        <fullName evidence="7">Structural maintenance of chromosomes protein</fullName>
    </recommendedName>
</protein>
<reference evidence="11 12" key="1">
    <citation type="submission" date="2020-08" db="EMBL/GenBank/DDBJ databases">
        <authorList>
            <person name="Newling K."/>
            <person name="Davey J."/>
            <person name="Forrester S."/>
        </authorList>
    </citation>
    <scope>NUCLEOTIDE SEQUENCE [LARGE SCALE GENOMIC DNA]</scope>
    <source>
        <strain evidence="12">Crithidia deanei Carvalho (ATCC PRA-265)</strain>
    </source>
</reference>
<dbReference type="VEuPathDB" id="TriTrypDB:ADEAN_000414300"/>
<dbReference type="GO" id="GO:0005634">
    <property type="term" value="C:nucleus"/>
    <property type="evidence" value="ECO:0007669"/>
    <property type="project" value="UniProtKB-SubCell"/>
</dbReference>
<dbReference type="SMART" id="SM00968">
    <property type="entry name" value="SMC_hinge"/>
    <property type="match status" value="1"/>
</dbReference>
<dbReference type="SUPFAM" id="SSF52540">
    <property type="entry name" value="P-loop containing nucleoside triphosphate hydrolases"/>
    <property type="match status" value="1"/>
</dbReference>
<dbReference type="GO" id="GO:0007062">
    <property type="term" value="P:sister chromatid cohesion"/>
    <property type="evidence" value="ECO:0007669"/>
    <property type="project" value="TreeGrafter"/>
</dbReference>
<dbReference type="InterPro" id="IPR027417">
    <property type="entry name" value="P-loop_NTPase"/>
</dbReference>
<feature type="coiled-coil region" evidence="8">
    <location>
        <begin position="808"/>
        <end position="870"/>
    </location>
</feature>
<keyword evidence="2" id="KW-0132">Cell division</keyword>
<evidence type="ECO:0000256" key="6">
    <source>
        <dbReference type="ARBA" id="ARBA00023306"/>
    </source>
</evidence>
<accession>A0A7G2CCD2</accession>
<dbReference type="FunFam" id="3.30.70.1620:FF:000011">
    <property type="entry name" value="Structural maintenance of chromosomes protein"/>
    <property type="match status" value="1"/>
</dbReference>
<organism evidence="11 12">
    <name type="scientific">Angomonas deanei</name>
    <dbReference type="NCBI Taxonomy" id="59799"/>
    <lineage>
        <taxon>Eukaryota</taxon>
        <taxon>Discoba</taxon>
        <taxon>Euglenozoa</taxon>
        <taxon>Kinetoplastea</taxon>
        <taxon>Metakinetoplastina</taxon>
        <taxon>Trypanosomatida</taxon>
        <taxon>Trypanosomatidae</taxon>
        <taxon>Strigomonadinae</taxon>
        <taxon>Angomonas</taxon>
    </lineage>
</organism>
<dbReference type="GO" id="GO:0051301">
    <property type="term" value="P:cell division"/>
    <property type="evidence" value="ECO:0007669"/>
    <property type="project" value="UniProtKB-KW"/>
</dbReference>
<dbReference type="InterPro" id="IPR010935">
    <property type="entry name" value="SMC_hinge"/>
</dbReference>